<keyword evidence="1" id="KW-0378">Hydrolase</keyword>
<evidence type="ECO:0000259" key="2">
    <source>
        <dbReference type="PROSITE" id="PS51462"/>
    </source>
</evidence>
<dbReference type="GO" id="GO:0006167">
    <property type="term" value="P:AMP biosynthetic process"/>
    <property type="evidence" value="ECO:0007669"/>
    <property type="project" value="TreeGrafter"/>
</dbReference>
<comment type="caution">
    <text evidence="3">The sequence shown here is derived from an EMBL/GenBank/DDBJ whole genome shotgun (WGS) entry which is preliminary data.</text>
</comment>
<dbReference type="Pfam" id="PF00293">
    <property type="entry name" value="NUDIX"/>
    <property type="match status" value="1"/>
</dbReference>
<accession>A0AAP2REF8</accession>
<dbReference type="Proteomes" id="UP001320159">
    <property type="component" value="Unassembled WGS sequence"/>
</dbReference>
<sequence>MRRNRIPTKKQVEVWTYAREKEKLLYLILLRVPGLGGFWQPITGGIERGESPEEAALRELSEETGIDKPKKFFNLQSPYCFIWKNKRYIENVFAVEAPSTDISLSPEHSAYVWAEVDNAASMLRWDSNRMMLYQLNDILSMVEKNHCLNQYRYKTSVQ</sequence>
<name>A0AAP2REF8_9EURY</name>
<gene>
    <name evidence="3" type="ORF">CUJ83_12460</name>
</gene>
<dbReference type="InterPro" id="IPR000086">
    <property type="entry name" value="NUDIX_hydrolase_dom"/>
</dbReference>
<dbReference type="AlphaFoldDB" id="A0AAP2REF8"/>
<dbReference type="RefSeq" id="WP_230742665.1">
    <property type="nucleotide sequence ID" value="NZ_PGCK01000011.1"/>
</dbReference>
<dbReference type="CDD" id="cd04664">
    <property type="entry name" value="NUDIX_DHNTPase_like"/>
    <property type="match status" value="1"/>
</dbReference>
<evidence type="ECO:0000313" key="4">
    <source>
        <dbReference type="Proteomes" id="UP001320159"/>
    </source>
</evidence>
<dbReference type="PANTHER" id="PTHR21340:SF0">
    <property type="entry name" value="BIS(5'-NUCLEOSYL)-TETRAPHOSPHATASE [ASYMMETRICAL]"/>
    <property type="match status" value="1"/>
</dbReference>
<organism evidence="3 4">
    <name type="scientific">Methanooceanicella nereidis</name>
    <dbReference type="NCBI Taxonomy" id="2052831"/>
    <lineage>
        <taxon>Archaea</taxon>
        <taxon>Methanobacteriati</taxon>
        <taxon>Methanobacteriota</taxon>
        <taxon>Stenosarchaea group</taxon>
        <taxon>Methanomicrobia</taxon>
        <taxon>Methanocellales</taxon>
        <taxon>Methanocellaceae</taxon>
        <taxon>Methanooceanicella</taxon>
    </lineage>
</organism>
<dbReference type="InterPro" id="IPR020084">
    <property type="entry name" value="NUDIX_hydrolase_CS"/>
</dbReference>
<dbReference type="PROSITE" id="PS51462">
    <property type="entry name" value="NUDIX"/>
    <property type="match status" value="1"/>
</dbReference>
<proteinExistence type="predicted"/>
<evidence type="ECO:0000256" key="1">
    <source>
        <dbReference type="ARBA" id="ARBA00022801"/>
    </source>
</evidence>
<feature type="domain" description="Nudix hydrolase" evidence="2">
    <location>
        <begin position="7"/>
        <end position="136"/>
    </location>
</feature>
<dbReference type="InterPro" id="IPR020476">
    <property type="entry name" value="Nudix_hydrolase"/>
</dbReference>
<dbReference type="Gene3D" id="3.90.79.10">
    <property type="entry name" value="Nucleoside Triphosphate Pyrophosphohydrolase"/>
    <property type="match status" value="1"/>
</dbReference>
<protein>
    <submittedName>
        <fullName evidence="3">NUDIX pyrophosphatase</fullName>
    </submittedName>
</protein>
<dbReference type="InterPro" id="IPR015797">
    <property type="entry name" value="NUDIX_hydrolase-like_dom_sf"/>
</dbReference>
<reference evidence="3 4" key="1">
    <citation type="submission" date="2017-11" db="EMBL/GenBank/DDBJ databases">
        <title>Isolation and Characterization of Family Methanocellaceae Species from Potential Methane Hydrate Area Offshore Southwestern Taiwan.</title>
        <authorList>
            <person name="Zhang W.-L."/>
            <person name="Chen W.-C."/>
            <person name="Lai M.-C."/>
            <person name="Chen S.-C."/>
        </authorList>
    </citation>
    <scope>NUCLEOTIDE SEQUENCE [LARGE SCALE GENOMIC DNA]</scope>
    <source>
        <strain evidence="3 4">CWC-04</strain>
    </source>
</reference>
<evidence type="ECO:0000313" key="3">
    <source>
        <dbReference type="EMBL" id="MCD1295809.1"/>
    </source>
</evidence>
<dbReference type="SUPFAM" id="SSF55811">
    <property type="entry name" value="Nudix"/>
    <property type="match status" value="1"/>
</dbReference>
<dbReference type="EMBL" id="PGCK01000011">
    <property type="protein sequence ID" value="MCD1295809.1"/>
    <property type="molecule type" value="Genomic_DNA"/>
</dbReference>
<dbReference type="PRINTS" id="PR00502">
    <property type="entry name" value="NUDIXFAMILY"/>
</dbReference>
<dbReference type="PANTHER" id="PTHR21340">
    <property type="entry name" value="DIADENOSINE 5,5-P1,P4-TETRAPHOSPHATE PYROPHOSPHOHYDROLASE MUTT"/>
    <property type="match status" value="1"/>
</dbReference>
<dbReference type="InterPro" id="IPR051325">
    <property type="entry name" value="Nudix_hydrolase_domain"/>
</dbReference>
<dbReference type="GO" id="GO:0004081">
    <property type="term" value="F:bis(5'-nucleosyl)-tetraphosphatase (asymmetrical) activity"/>
    <property type="evidence" value="ECO:0007669"/>
    <property type="project" value="TreeGrafter"/>
</dbReference>
<dbReference type="GO" id="GO:0006754">
    <property type="term" value="P:ATP biosynthetic process"/>
    <property type="evidence" value="ECO:0007669"/>
    <property type="project" value="TreeGrafter"/>
</dbReference>
<dbReference type="PROSITE" id="PS00893">
    <property type="entry name" value="NUDIX_BOX"/>
    <property type="match status" value="1"/>
</dbReference>
<keyword evidence="4" id="KW-1185">Reference proteome</keyword>